<sequence length="487" mass="53849">MKKSFTLTLLLVLLAQLTFAQRPFAELPIDAQNISRMLAATNSTGDVCMLTFGTINTDFVVIDGKGQAVASGAYPFNFSSGSTVLGTLGLPGSFLFFDKAQQEETKIQPYRIDRNTGAFTALASLQAVPDPKSKLVRAFNADGKLYMLFINKKTNTLYLSIFKDEQAPEVRTYALEDKHMYDRLFKNGEIQVMEPGMDQSMYSTYYINKVYTYPDSLVLTFDLFENPDAPNRGALTTELLTLDLHQDKSSFRKLPYLLTMKGLTFNSYLHQGNVYRFIITKQSLQLQVHNLATDKTQKHYYYTQEDAIGIMTAGVFRAGTANSWSPHPDTLQNTAKVLRKMGNGYPATVVQHLEAGKVQLLVGTYEVQQSKNSTVASSVGRGIASAAGPAAIPLMMAGLAMQVTSYTLADGAGVSTYFQSILTSDTKEPAQASPRGSLQDEVRDFENSLEVQKTKMGGAILYSYQGQAHYAYLDKKLKKLVITSFPK</sequence>
<dbReference type="Proteomes" id="UP000266005">
    <property type="component" value="Unassembled WGS sequence"/>
</dbReference>
<feature type="signal peptide" evidence="1">
    <location>
        <begin position="1"/>
        <end position="20"/>
    </location>
</feature>
<dbReference type="AlphaFoldDB" id="A0A399S862"/>
<comment type="caution">
    <text evidence="2">The sequence shown here is derived from an EMBL/GenBank/DDBJ whole genome shotgun (WGS) entry which is preliminary data.</text>
</comment>
<feature type="chain" id="PRO_5017392696" description="DUF4221 domain-containing protein" evidence="1">
    <location>
        <begin position="21"/>
        <end position="487"/>
    </location>
</feature>
<protein>
    <recommendedName>
        <fullName evidence="4">DUF4221 domain-containing protein</fullName>
    </recommendedName>
</protein>
<evidence type="ECO:0008006" key="4">
    <source>
        <dbReference type="Google" id="ProtNLM"/>
    </source>
</evidence>
<organism evidence="2 3">
    <name type="scientific">Pontibacter oryzae</name>
    <dbReference type="NCBI Taxonomy" id="2304593"/>
    <lineage>
        <taxon>Bacteria</taxon>
        <taxon>Pseudomonadati</taxon>
        <taxon>Bacteroidota</taxon>
        <taxon>Cytophagia</taxon>
        <taxon>Cytophagales</taxon>
        <taxon>Hymenobacteraceae</taxon>
        <taxon>Pontibacter</taxon>
    </lineage>
</organism>
<name>A0A399S862_9BACT</name>
<evidence type="ECO:0000256" key="1">
    <source>
        <dbReference type="SAM" id="SignalP"/>
    </source>
</evidence>
<evidence type="ECO:0000313" key="3">
    <source>
        <dbReference type="Proteomes" id="UP000266005"/>
    </source>
</evidence>
<reference evidence="3" key="1">
    <citation type="submission" date="2018-08" db="EMBL/GenBank/DDBJ databases">
        <title>Mucilaginibacter sp. MYSH2.</title>
        <authorList>
            <person name="Seo T."/>
        </authorList>
    </citation>
    <scope>NUCLEOTIDE SEQUENCE [LARGE SCALE GENOMIC DNA]</scope>
    <source>
        <strain evidence="3">KIRAN</strain>
    </source>
</reference>
<dbReference type="OrthoDB" id="844739at2"/>
<gene>
    <name evidence="2" type="ORF">D1627_11830</name>
</gene>
<evidence type="ECO:0000313" key="2">
    <source>
        <dbReference type="EMBL" id="RIJ37775.1"/>
    </source>
</evidence>
<dbReference type="EMBL" id="QWGE01000003">
    <property type="protein sequence ID" value="RIJ37775.1"/>
    <property type="molecule type" value="Genomic_DNA"/>
</dbReference>
<keyword evidence="3" id="KW-1185">Reference proteome</keyword>
<keyword evidence="1" id="KW-0732">Signal</keyword>
<proteinExistence type="predicted"/>
<accession>A0A399S862</accession>
<dbReference type="RefSeq" id="WP_119432432.1">
    <property type="nucleotide sequence ID" value="NZ_QWGE01000003.1"/>
</dbReference>